<evidence type="ECO:0000259" key="1">
    <source>
        <dbReference type="Pfam" id="PF12146"/>
    </source>
</evidence>
<comment type="caution">
    <text evidence="2">The sequence shown here is derived from an EMBL/GenBank/DDBJ whole genome shotgun (WGS) entry which is preliminary data.</text>
</comment>
<dbReference type="PANTHER" id="PTHR43265:SF1">
    <property type="entry name" value="ESTERASE ESTD"/>
    <property type="match status" value="1"/>
</dbReference>
<dbReference type="InterPro" id="IPR022742">
    <property type="entry name" value="Hydrolase_4"/>
</dbReference>
<dbReference type="Proteomes" id="UP001157091">
    <property type="component" value="Unassembled WGS sequence"/>
</dbReference>
<reference evidence="3" key="1">
    <citation type="journal article" date="2019" name="Int. J. Syst. Evol. Microbiol.">
        <title>The Global Catalogue of Microorganisms (GCM) 10K type strain sequencing project: providing services to taxonomists for standard genome sequencing and annotation.</title>
        <authorList>
            <consortium name="The Broad Institute Genomics Platform"/>
            <consortium name="The Broad Institute Genome Sequencing Center for Infectious Disease"/>
            <person name="Wu L."/>
            <person name="Ma J."/>
        </authorList>
    </citation>
    <scope>NUCLEOTIDE SEQUENCE [LARGE SCALE GENOMIC DNA]</scope>
    <source>
        <strain evidence="3">NBRC 106348</strain>
    </source>
</reference>
<dbReference type="Pfam" id="PF12146">
    <property type="entry name" value="Hydrolase_4"/>
    <property type="match status" value="1"/>
</dbReference>
<dbReference type="RefSeq" id="WP_284291719.1">
    <property type="nucleotide sequence ID" value="NZ_BSUK01000001.1"/>
</dbReference>
<proteinExistence type="predicted"/>
<dbReference type="SUPFAM" id="SSF53474">
    <property type="entry name" value="alpha/beta-Hydrolases"/>
    <property type="match status" value="1"/>
</dbReference>
<keyword evidence="3" id="KW-1185">Reference proteome</keyword>
<evidence type="ECO:0000313" key="2">
    <source>
        <dbReference type="EMBL" id="GMA22602.1"/>
    </source>
</evidence>
<gene>
    <name evidence="2" type="ORF">GCM10025864_03610</name>
</gene>
<organism evidence="2 3">
    <name type="scientific">Luteimicrobium album</name>
    <dbReference type="NCBI Taxonomy" id="1054550"/>
    <lineage>
        <taxon>Bacteria</taxon>
        <taxon>Bacillati</taxon>
        <taxon>Actinomycetota</taxon>
        <taxon>Actinomycetes</taxon>
        <taxon>Micrococcales</taxon>
        <taxon>Luteimicrobium</taxon>
    </lineage>
</organism>
<dbReference type="Gene3D" id="3.40.50.1820">
    <property type="entry name" value="alpha/beta hydrolase"/>
    <property type="match status" value="1"/>
</dbReference>
<dbReference type="PANTHER" id="PTHR43265">
    <property type="entry name" value="ESTERASE ESTD"/>
    <property type="match status" value="1"/>
</dbReference>
<evidence type="ECO:0000313" key="3">
    <source>
        <dbReference type="Proteomes" id="UP001157091"/>
    </source>
</evidence>
<accession>A0ABQ6HW37</accession>
<dbReference type="EMBL" id="BSUK01000001">
    <property type="protein sequence ID" value="GMA22602.1"/>
    <property type="molecule type" value="Genomic_DNA"/>
</dbReference>
<protein>
    <recommendedName>
        <fullName evidence="1">Serine aminopeptidase S33 domain-containing protein</fullName>
    </recommendedName>
</protein>
<sequence length="313" mass="32256">MTPPLPLVARGGGGALAGSLWLPDGAVRGLVLMHPGSGPSDRDNDVFFPPIRAALLAVGAAVASYDKRGVGESEGSWLTAGIRDQADDALAGLAVARAAFAHEVGRGASDVPAILFGHSQGGWVVLEAAGRADVDGVVTSSGPAVPPGEQERYSTVTTLRRAGWPPADTDAALAVFDGLMALAERGAGYDEARAWSDAPERRDLLDRLGDLGAFVPPSQEIWGLAVLLVGHDPVPALRRLDVPLLAVFGSADGVVPVERSGAVLRAAVRPDLLDVAVLPGGDHRLQDADDAFVPGYPDVVVGFVQRVARDASA</sequence>
<feature type="domain" description="Serine aminopeptidase S33" evidence="1">
    <location>
        <begin position="52"/>
        <end position="285"/>
    </location>
</feature>
<dbReference type="InterPro" id="IPR029058">
    <property type="entry name" value="AB_hydrolase_fold"/>
</dbReference>
<name>A0ABQ6HW37_9MICO</name>
<dbReference type="InterPro" id="IPR053145">
    <property type="entry name" value="AB_hydrolase_Est10"/>
</dbReference>